<name>A0A848N8X4_9FLAO</name>
<feature type="signal peptide" evidence="1">
    <location>
        <begin position="1"/>
        <end position="18"/>
    </location>
</feature>
<dbReference type="PROSITE" id="PS51257">
    <property type="entry name" value="PROKAR_LIPOPROTEIN"/>
    <property type="match status" value="1"/>
</dbReference>
<proteinExistence type="predicted"/>
<gene>
    <name evidence="3" type="ORF">HIO71_06370</name>
</gene>
<organism evidence="3 4">
    <name type="scientific">Chryseobacterium aquaticum</name>
    <dbReference type="NCBI Taxonomy" id="452084"/>
    <lineage>
        <taxon>Bacteria</taxon>
        <taxon>Pseudomonadati</taxon>
        <taxon>Bacteroidota</taxon>
        <taxon>Flavobacteriia</taxon>
        <taxon>Flavobacteriales</taxon>
        <taxon>Weeksellaceae</taxon>
        <taxon>Chryseobacterium group</taxon>
        <taxon>Chryseobacterium</taxon>
    </lineage>
</organism>
<sequence length="188" mass="21920">MKYLLIILFASITLSCKAQVYPLNTSPYDIPANSYIKDTNNELDKYVGLWKGNWNGKTIFLELKKIKYYYNDNHPFYSDEILGERKIVSSNGTIEIDRISNFGSDGVEFRGMHRSLKYMGKETINFYPRNMCGKTATIHIINFNPTQMTLNMEYNPSFFKADCIHNAYVDQNHDWPINFPKDIVLTKQ</sequence>
<dbReference type="AlphaFoldDB" id="A0A848N8X4"/>
<dbReference type="Pfam" id="PF20448">
    <property type="entry name" value="DUF6705"/>
    <property type="match status" value="1"/>
</dbReference>
<keyword evidence="1" id="KW-0732">Signal</keyword>
<feature type="chain" id="PRO_5032823656" description="DUF6705 domain-containing protein" evidence="1">
    <location>
        <begin position="19"/>
        <end position="188"/>
    </location>
</feature>
<evidence type="ECO:0000256" key="1">
    <source>
        <dbReference type="SAM" id="SignalP"/>
    </source>
</evidence>
<accession>A0A848N8X4</accession>
<protein>
    <recommendedName>
        <fullName evidence="2">DUF6705 domain-containing protein</fullName>
    </recommendedName>
</protein>
<reference evidence="3 4" key="1">
    <citation type="submission" date="2020-04" db="EMBL/GenBank/DDBJ databases">
        <title>Genome analysis and antimicrobial resistance characteristics of Chryseobacterium aquaticum isolated from farmed salmonids.</title>
        <authorList>
            <person name="Saticioglu I.B."/>
            <person name="Duman M."/>
            <person name="Altun S."/>
        </authorList>
    </citation>
    <scope>NUCLEOTIDE SEQUENCE [LARGE SCALE GENOMIC DNA]</scope>
    <source>
        <strain evidence="3 4">C-174</strain>
    </source>
</reference>
<feature type="domain" description="DUF6705" evidence="2">
    <location>
        <begin position="1"/>
        <end position="113"/>
    </location>
</feature>
<dbReference type="RefSeq" id="WP_169320783.1">
    <property type="nucleotide sequence ID" value="NZ_JABCJF010000002.1"/>
</dbReference>
<dbReference type="EMBL" id="JABCJF010000002">
    <property type="protein sequence ID" value="NMR33833.1"/>
    <property type="molecule type" value="Genomic_DNA"/>
</dbReference>
<evidence type="ECO:0000313" key="4">
    <source>
        <dbReference type="Proteomes" id="UP000548067"/>
    </source>
</evidence>
<comment type="caution">
    <text evidence="3">The sequence shown here is derived from an EMBL/GenBank/DDBJ whole genome shotgun (WGS) entry which is preliminary data.</text>
</comment>
<evidence type="ECO:0000313" key="3">
    <source>
        <dbReference type="EMBL" id="NMR33833.1"/>
    </source>
</evidence>
<evidence type="ECO:0000259" key="2">
    <source>
        <dbReference type="Pfam" id="PF20448"/>
    </source>
</evidence>
<dbReference type="Proteomes" id="UP000548067">
    <property type="component" value="Unassembled WGS sequence"/>
</dbReference>
<dbReference type="InterPro" id="IPR046551">
    <property type="entry name" value="DUF6705"/>
</dbReference>